<sequence length="235" mass="25745">MDKLATVGDIVFPGQVLKEEAIKNANTKNKVILGPGLKKRGEDIIVSKCGILQKKSNNLFWVNCFQKRYMPVRDETVVGVVAKKTGDYFKVDIGSCDQAMLYFLSFEGATKKYRPDVNVGDVIFGRLLVTSSDMEPEIVCINSNGKKGNLGVQAPGGFLFSVSLNLARKILNPDCLLLSSLGKVFRYESAIGMNGIVWIKSEDITTTIAIANAILKAETMSIPEIKQFSAQLLKS</sequence>
<reference evidence="12" key="1">
    <citation type="journal article" date="2016" name="PLoS Negl. Trop. Dis.">
        <title>A Deep Insight into the Sialome of Rhodnius neglectus, a Vector of Chagas Disease.</title>
        <authorList>
            <person name="Santiago P.B."/>
            <person name="Assumpcao T.C."/>
            <person name="Araujo C.N."/>
            <person name="Bastos I.M."/>
            <person name="Neves D."/>
            <person name="Silva I.G."/>
            <person name="Charneau S."/>
            <person name="Queiroz R.M."/>
            <person name="Raiol T."/>
            <person name="Oliveira J.V."/>
            <person name="Sousa M.V."/>
            <person name="Calvo E."/>
            <person name="Ribeiro J.M."/>
            <person name="Santana J.M."/>
        </authorList>
    </citation>
    <scope>NUCLEOTIDE SEQUENCE</scope>
    <source>
        <tissue evidence="12">Salivary glands</tissue>
    </source>
</reference>
<dbReference type="Pfam" id="PF21262">
    <property type="entry name" value="RRP40_S1"/>
    <property type="match status" value="1"/>
</dbReference>
<feature type="domain" description="K Homology" evidence="11">
    <location>
        <begin position="157"/>
        <end position="203"/>
    </location>
</feature>
<dbReference type="Gene3D" id="3.30.1370.10">
    <property type="entry name" value="K Homology domain, type 1"/>
    <property type="match status" value="1"/>
</dbReference>
<dbReference type="InterPro" id="IPR037319">
    <property type="entry name" value="Rrp40_S1"/>
</dbReference>
<evidence type="ECO:0000256" key="9">
    <source>
        <dbReference type="ARBA" id="ARBA00030615"/>
    </source>
</evidence>
<dbReference type="InterPro" id="IPR026699">
    <property type="entry name" value="Exosome_RNA_bind1/RRP40/RRP4"/>
</dbReference>
<evidence type="ECO:0000256" key="2">
    <source>
        <dbReference type="ARBA" id="ARBA00004604"/>
    </source>
</evidence>
<dbReference type="CDD" id="cd05790">
    <property type="entry name" value="S1_Rrp40"/>
    <property type="match status" value="1"/>
</dbReference>
<dbReference type="SUPFAM" id="SSF50249">
    <property type="entry name" value="Nucleic acid-binding proteins"/>
    <property type="match status" value="1"/>
</dbReference>
<protein>
    <recommendedName>
        <fullName evidence="10">Exosome complex component RRP40</fullName>
    </recommendedName>
    <alternativeName>
        <fullName evidence="9">Ribosomal RNA-processing protein 40</fullName>
    </alternativeName>
</protein>
<dbReference type="InterPro" id="IPR004088">
    <property type="entry name" value="KH_dom_type_1"/>
</dbReference>
<comment type="similarity">
    <text evidence="3">Belongs to the RRP40 family.</text>
</comment>
<dbReference type="InterPro" id="IPR049469">
    <property type="entry name" value="RRP40_KH-I"/>
</dbReference>
<accession>A0A0N7Z8W9</accession>
<dbReference type="GO" id="GO:0071034">
    <property type="term" value="P:CUT catabolic process"/>
    <property type="evidence" value="ECO:0007669"/>
    <property type="project" value="TreeGrafter"/>
</dbReference>
<dbReference type="GO" id="GO:0000467">
    <property type="term" value="P:exonucleolytic trimming to generate mature 3'-end of 5.8S rRNA from tricistronic rRNA transcript (SSU-rRNA, 5.8S rRNA, LSU-rRNA)"/>
    <property type="evidence" value="ECO:0007669"/>
    <property type="project" value="TreeGrafter"/>
</dbReference>
<dbReference type="GO" id="GO:0003723">
    <property type="term" value="F:RNA binding"/>
    <property type="evidence" value="ECO:0007669"/>
    <property type="project" value="UniProtKB-KW"/>
</dbReference>
<dbReference type="GO" id="GO:0071038">
    <property type="term" value="P:TRAMP-dependent tRNA surveillance pathway"/>
    <property type="evidence" value="ECO:0007669"/>
    <property type="project" value="TreeGrafter"/>
</dbReference>
<keyword evidence="5" id="KW-0698">rRNA processing</keyword>
<dbReference type="GO" id="GO:0034475">
    <property type="term" value="P:U4 snRNA 3'-end processing"/>
    <property type="evidence" value="ECO:0007669"/>
    <property type="project" value="TreeGrafter"/>
</dbReference>
<dbReference type="Pfam" id="PF15985">
    <property type="entry name" value="KH_6"/>
    <property type="match status" value="1"/>
</dbReference>
<keyword evidence="6" id="KW-0271">Exosome</keyword>
<dbReference type="Gene3D" id="2.40.50.100">
    <property type="match status" value="1"/>
</dbReference>
<dbReference type="SUPFAM" id="SSF110324">
    <property type="entry name" value="Ribosomal L27 protein-like"/>
    <property type="match status" value="1"/>
</dbReference>
<comment type="subcellular location">
    <subcellularLocation>
        <location evidence="1">Cytoplasm</location>
    </subcellularLocation>
    <subcellularLocation>
        <location evidence="2">Nucleus</location>
        <location evidence="2">Nucleolus</location>
    </subcellularLocation>
</comment>
<dbReference type="CDD" id="cd22526">
    <property type="entry name" value="KH-I_Rrp40"/>
    <property type="match status" value="1"/>
</dbReference>
<dbReference type="AlphaFoldDB" id="A0A0N7Z8W9"/>
<evidence type="ECO:0000256" key="5">
    <source>
        <dbReference type="ARBA" id="ARBA00022552"/>
    </source>
</evidence>
<evidence type="ECO:0000256" key="4">
    <source>
        <dbReference type="ARBA" id="ARBA00022490"/>
    </source>
</evidence>
<evidence type="ECO:0000256" key="6">
    <source>
        <dbReference type="ARBA" id="ARBA00022835"/>
    </source>
</evidence>
<evidence type="ECO:0000256" key="10">
    <source>
        <dbReference type="ARBA" id="ARBA00069899"/>
    </source>
</evidence>
<evidence type="ECO:0000259" key="11">
    <source>
        <dbReference type="Pfam" id="PF15985"/>
    </source>
</evidence>
<dbReference type="EMBL" id="GDKW01002179">
    <property type="protein sequence ID" value="JAI54416.1"/>
    <property type="molecule type" value="mRNA"/>
</dbReference>
<dbReference type="GO" id="GO:0010468">
    <property type="term" value="P:regulation of gene expression"/>
    <property type="evidence" value="ECO:0007669"/>
    <property type="project" value="UniProtKB-ARBA"/>
</dbReference>
<organism evidence="12">
    <name type="scientific">Rhodnius neglectus</name>
    <dbReference type="NCBI Taxonomy" id="72488"/>
    <lineage>
        <taxon>Eukaryota</taxon>
        <taxon>Metazoa</taxon>
        <taxon>Ecdysozoa</taxon>
        <taxon>Arthropoda</taxon>
        <taxon>Hexapoda</taxon>
        <taxon>Insecta</taxon>
        <taxon>Pterygota</taxon>
        <taxon>Neoptera</taxon>
        <taxon>Paraneoptera</taxon>
        <taxon>Hemiptera</taxon>
        <taxon>Heteroptera</taxon>
        <taxon>Panheteroptera</taxon>
        <taxon>Cimicomorpha</taxon>
        <taxon>Reduviidae</taxon>
        <taxon>Triatominae</taxon>
        <taxon>Rhodnius</taxon>
    </lineage>
</organism>
<evidence type="ECO:0000313" key="12">
    <source>
        <dbReference type="EMBL" id="JAI54416.1"/>
    </source>
</evidence>
<dbReference type="PANTHER" id="PTHR21321:SF1">
    <property type="entry name" value="EXOSOME COMPLEX COMPONENT RRP40"/>
    <property type="match status" value="1"/>
</dbReference>
<evidence type="ECO:0000256" key="7">
    <source>
        <dbReference type="ARBA" id="ARBA00022884"/>
    </source>
</evidence>
<evidence type="ECO:0000256" key="1">
    <source>
        <dbReference type="ARBA" id="ARBA00004496"/>
    </source>
</evidence>
<evidence type="ECO:0000256" key="3">
    <source>
        <dbReference type="ARBA" id="ARBA00007841"/>
    </source>
</evidence>
<dbReference type="GO" id="GO:0000177">
    <property type="term" value="C:cytoplasmic exosome (RNase complex)"/>
    <property type="evidence" value="ECO:0007669"/>
    <property type="project" value="TreeGrafter"/>
</dbReference>
<dbReference type="FunFam" id="3.30.1370.10:FF:000038">
    <property type="entry name" value="exosome complex component RRP40"/>
    <property type="match status" value="1"/>
</dbReference>
<keyword evidence="8" id="KW-0539">Nucleus</keyword>
<proteinExistence type="evidence at transcript level"/>
<keyword evidence="7" id="KW-0694">RNA-binding</keyword>
<dbReference type="InterPro" id="IPR036612">
    <property type="entry name" value="KH_dom_type_1_sf"/>
</dbReference>
<dbReference type="InterPro" id="IPR012340">
    <property type="entry name" value="NA-bd_OB-fold"/>
</dbReference>
<dbReference type="SUPFAM" id="SSF54791">
    <property type="entry name" value="Eukaryotic type KH-domain (KH-domain type I)"/>
    <property type="match status" value="1"/>
</dbReference>
<dbReference type="GO" id="GO:0071035">
    <property type="term" value="P:nuclear polyadenylation-dependent rRNA catabolic process"/>
    <property type="evidence" value="ECO:0007669"/>
    <property type="project" value="TreeGrafter"/>
</dbReference>
<dbReference type="Gene3D" id="2.40.50.140">
    <property type="entry name" value="Nucleic acid-binding proteins"/>
    <property type="match status" value="1"/>
</dbReference>
<dbReference type="FunFam" id="2.40.50.140:FF:000112">
    <property type="entry name" value="Exosome complex component RRP40"/>
    <property type="match status" value="1"/>
</dbReference>
<dbReference type="PANTHER" id="PTHR21321">
    <property type="entry name" value="PNAS-3 RELATED"/>
    <property type="match status" value="1"/>
</dbReference>
<dbReference type="GO" id="GO:0000176">
    <property type="term" value="C:nuclear exosome (RNase complex)"/>
    <property type="evidence" value="ECO:0007669"/>
    <property type="project" value="TreeGrafter"/>
</dbReference>
<name>A0A0N7Z8W9_9HEMI</name>
<keyword evidence="4" id="KW-0963">Cytoplasm</keyword>
<dbReference type="GO" id="GO:0071051">
    <property type="term" value="P:poly(A)-dependent snoRNA 3'-end processing"/>
    <property type="evidence" value="ECO:0007669"/>
    <property type="project" value="TreeGrafter"/>
</dbReference>
<dbReference type="GO" id="GO:0005730">
    <property type="term" value="C:nucleolus"/>
    <property type="evidence" value="ECO:0007669"/>
    <property type="project" value="UniProtKB-SubCell"/>
</dbReference>
<evidence type="ECO:0000256" key="8">
    <source>
        <dbReference type="ARBA" id="ARBA00023242"/>
    </source>
</evidence>